<proteinExistence type="predicted"/>
<dbReference type="RefSeq" id="WP_110344908.1">
    <property type="nucleotide sequence ID" value="NZ_QJHL01000001.1"/>
</dbReference>
<dbReference type="Proteomes" id="UP000247681">
    <property type="component" value="Unassembled WGS sequence"/>
</dbReference>
<gene>
    <name evidence="1" type="ORF">DMB68_01470</name>
</gene>
<accession>A0A2V4C3L8</accession>
<dbReference type="EMBL" id="QJHL01000001">
    <property type="protein sequence ID" value="PXY45888.1"/>
    <property type="molecule type" value="Genomic_DNA"/>
</dbReference>
<protein>
    <submittedName>
        <fullName evidence="1">Uncharacterized protein</fullName>
    </submittedName>
</protein>
<dbReference type="AlphaFoldDB" id="A0A2V4C3L8"/>
<organism evidence="1 2">
    <name type="scientific">Flavobacterium hydrophilum</name>
    <dbReference type="NCBI Taxonomy" id="2211445"/>
    <lineage>
        <taxon>Bacteria</taxon>
        <taxon>Pseudomonadati</taxon>
        <taxon>Bacteroidota</taxon>
        <taxon>Flavobacteriia</taxon>
        <taxon>Flavobacteriales</taxon>
        <taxon>Flavobacteriaceae</taxon>
        <taxon>Flavobacterium</taxon>
    </lineage>
</organism>
<dbReference type="InterPro" id="IPR046905">
    <property type="entry name" value="ABC-3C_MC1"/>
</dbReference>
<dbReference type="Pfam" id="PF20289">
    <property type="entry name" value="MComp1"/>
    <property type="match status" value="1"/>
</dbReference>
<comment type="caution">
    <text evidence="1">The sequence shown here is derived from an EMBL/GenBank/DDBJ whole genome shotgun (WGS) entry which is preliminary data.</text>
</comment>
<name>A0A2V4C3L8_9FLAO</name>
<keyword evidence="2" id="KW-1185">Reference proteome</keyword>
<sequence>MISLIENIIEQSELSLINIKKFKFAYFKDRDDFFIIYNADKETLLKENNNTISDLEFLINALIVDFKNESEVTGFKERFLDENLSFILLLNIGNEEDENFTKELHKVEENYRVAKKYILPYKNNDFRVLEEKISISENIIHELNRIAIEYSNLLNNKNETWYRLLMSLFIKVPFLNYVPLGNNQQLRNIKNEIDNVLNEPQKLFTDKILNDYIENSNIEEFLLTNNLFIDETDE</sequence>
<evidence type="ECO:0000313" key="2">
    <source>
        <dbReference type="Proteomes" id="UP000247681"/>
    </source>
</evidence>
<reference evidence="1 2" key="1">
    <citation type="submission" date="2018-05" db="EMBL/GenBank/DDBJ databases">
        <title>Flavobacterium sp. strain IMCC34758, incomplete genome.</title>
        <authorList>
            <person name="Joung Y."/>
        </authorList>
    </citation>
    <scope>NUCLEOTIDE SEQUENCE [LARGE SCALE GENOMIC DNA]</scope>
    <source>
        <strain evidence="1 2">IMCC34758</strain>
    </source>
</reference>
<evidence type="ECO:0000313" key="1">
    <source>
        <dbReference type="EMBL" id="PXY45888.1"/>
    </source>
</evidence>
<dbReference type="OrthoDB" id="1360883at2"/>